<dbReference type="AlphaFoldDB" id="A0A5C3LDI3"/>
<keyword evidence="3" id="KW-1185">Reference proteome</keyword>
<name>A0A5C3LDI3_COPMA</name>
<dbReference type="STRING" id="230819.A0A5C3LDI3"/>
<evidence type="ECO:0000256" key="1">
    <source>
        <dbReference type="SAM" id="MobiDB-lite"/>
    </source>
</evidence>
<proteinExistence type="predicted"/>
<reference evidence="2 3" key="1">
    <citation type="journal article" date="2019" name="Nat. Ecol. Evol.">
        <title>Megaphylogeny resolves global patterns of mushroom evolution.</title>
        <authorList>
            <person name="Varga T."/>
            <person name="Krizsan K."/>
            <person name="Foldi C."/>
            <person name="Dima B."/>
            <person name="Sanchez-Garcia M."/>
            <person name="Sanchez-Ramirez S."/>
            <person name="Szollosi G.J."/>
            <person name="Szarkandi J.G."/>
            <person name="Papp V."/>
            <person name="Albert L."/>
            <person name="Andreopoulos W."/>
            <person name="Angelini C."/>
            <person name="Antonin V."/>
            <person name="Barry K.W."/>
            <person name="Bougher N.L."/>
            <person name="Buchanan P."/>
            <person name="Buyck B."/>
            <person name="Bense V."/>
            <person name="Catcheside P."/>
            <person name="Chovatia M."/>
            <person name="Cooper J."/>
            <person name="Damon W."/>
            <person name="Desjardin D."/>
            <person name="Finy P."/>
            <person name="Geml J."/>
            <person name="Haridas S."/>
            <person name="Hughes K."/>
            <person name="Justo A."/>
            <person name="Karasinski D."/>
            <person name="Kautmanova I."/>
            <person name="Kiss B."/>
            <person name="Kocsube S."/>
            <person name="Kotiranta H."/>
            <person name="LaButti K.M."/>
            <person name="Lechner B.E."/>
            <person name="Liimatainen K."/>
            <person name="Lipzen A."/>
            <person name="Lukacs Z."/>
            <person name="Mihaltcheva S."/>
            <person name="Morgado L.N."/>
            <person name="Niskanen T."/>
            <person name="Noordeloos M.E."/>
            <person name="Ohm R.A."/>
            <person name="Ortiz-Santana B."/>
            <person name="Ovrebo C."/>
            <person name="Racz N."/>
            <person name="Riley R."/>
            <person name="Savchenko A."/>
            <person name="Shiryaev A."/>
            <person name="Soop K."/>
            <person name="Spirin V."/>
            <person name="Szebenyi C."/>
            <person name="Tomsovsky M."/>
            <person name="Tulloss R.E."/>
            <person name="Uehling J."/>
            <person name="Grigoriev I.V."/>
            <person name="Vagvolgyi C."/>
            <person name="Papp T."/>
            <person name="Martin F.M."/>
            <person name="Miettinen O."/>
            <person name="Hibbett D.S."/>
            <person name="Nagy L.G."/>
        </authorList>
    </citation>
    <scope>NUCLEOTIDE SEQUENCE [LARGE SCALE GENOMIC DNA]</scope>
    <source>
        <strain evidence="2 3">CBS 121175</strain>
    </source>
</reference>
<gene>
    <name evidence="2" type="ORF">FA15DRAFT_662890</name>
</gene>
<evidence type="ECO:0000313" key="3">
    <source>
        <dbReference type="Proteomes" id="UP000307440"/>
    </source>
</evidence>
<feature type="compositionally biased region" description="Polar residues" evidence="1">
    <location>
        <begin position="480"/>
        <end position="510"/>
    </location>
</feature>
<feature type="compositionally biased region" description="Basic and acidic residues" evidence="1">
    <location>
        <begin position="35"/>
        <end position="44"/>
    </location>
</feature>
<sequence length="634" mass="67907">MNNSRPRASILSLFDPLSATPEPSTPPRNDSPTVDSDKENENPPKNELTLTTFFNRTYKPQHLSPKPLRRRLIDVGDVTVDAVETSWLGDDDDEGDFQASWGLDDDENETLTFRQMAVSATPKWTTPRPTTSTLVVSPTAGRTPLAELVLDHDPDATPRNKPAKCQLGTGSSKLAIVVTEPDGSEEQSPLQQSFARPSPEERLSIGSTFASSTSSLTVSSLTRKAEARVVETGSTADLTSLTASTFSLDTSRLRPASLRSSVNSQNRHSIDLQSSFQMHLDSEATFDLLNDKISFFDSDKDGLESRSHDFGEGSFDLSFEEAKLEVFTAALGKASKLSPASPYNTLSKEKMVAGEVSADQQVLEHEKVSEATVPDDLAVESLVSYCSESEEKVPAARVRAPSTPLEKAQFIAPLPQAGAVTPRNVRSIRAILPPLVAGLKIVKRSKFTLQKETPPIPVVPAPISREIKSKATEINRRPSPRTSLSGTTVPLEQPNVTRAVSRPSSTTRGTLVSEGSGPRRVLRDQESKPATSASRTNPGRPAASNVAGAGPRRVPLASNTTSNAGSARIPVSTSSRQVPAASYLPKPASRPVSSIPQPSARVGSSRLPAPSVIVRPTAGGIRDVARGVPIRKVV</sequence>
<dbReference type="OrthoDB" id="3266894at2759"/>
<feature type="compositionally biased region" description="Polar residues" evidence="1">
    <location>
        <begin position="186"/>
        <end position="195"/>
    </location>
</feature>
<dbReference type="EMBL" id="ML210146">
    <property type="protein sequence ID" value="TFK30830.1"/>
    <property type="molecule type" value="Genomic_DNA"/>
</dbReference>
<accession>A0A5C3LDI3</accession>
<protein>
    <submittedName>
        <fullName evidence="2">Uncharacterized protein</fullName>
    </submittedName>
</protein>
<feature type="region of interest" description="Disordered" evidence="1">
    <location>
        <begin position="180"/>
        <end position="200"/>
    </location>
</feature>
<dbReference type="Proteomes" id="UP000307440">
    <property type="component" value="Unassembled WGS sequence"/>
</dbReference>
<feature type="compositionally biased region" description="Polar residues" evidence="1">
    <location>
        <begin position="557"/>
        <end position="577"/>
    </location>
</feature>
<feature type="region of interest" description="Disordered" evidence="1">
    <location>
        <begin position="469"/>
        <end position="605"/>
    </location>
</feature>
<evidence type="ECO:0000313" key="2">
    <source>
        <dbReference type="EMBL" id="TFK30830.1"/>
    </source>
</evidence>
<feature type="compositionally biased region" description="Polar residues" evidence="1">
    <location>
        <begin position="528"/>
        <end position="537"/>
    </location>
</feature>
<feature type="region of interest" description="Disordered" evidence="1">
    <location>
        <begin position="1"/>
        <end position="47"/>
    </location>
</feature>
<organism evidence="2 3">
    <name type="scientific">Coprinopsis marcescibilis</name>
    <name type="common">Agaric fungus</name>
    <name type="synonym">Psathyrella marcescibilis</name>
    <dbReference type="NCBI Taxonomy" id="230819"/>
    <lineage>
        <taxon>Eukaryota</taxon>
        <taxon>Fungi</taxon>
        <taxon>Dikarya</taxon>
        <taxon>Basidiomycota</taxon>
        <taxon>Agaricomycotina</taxon>
        <taxon>Agaricomycetes</taxon>
        <taxon>Agaricomycetidae</taxon>
        <taxon>Agaricales</taxon>
        <taxon>Agaricineae</taxon>
        <taxon>Psathyrellaceae</taxon>
        <taxon>Coprinopsis</taxon>
    </lineage>
</organism>